<feature type="compositionally biased region" description="Basic and acidic residues" evidence="2">
    <location>
        <begin position="149"/>
        <end position="160"/>
    </location>
</feature>
<dbReference type="Gene3D" id="1.10.10.1550">
    <property type="entry name" value="ROS/MUCR transcriptional regulator protein"/>
    <property type="match status" value="1"/>
</dbReference>
<feature type="region of interest" description="Disordered" evidence="2">
    <location>
        <begin position="131"/>
        <end position="174"/>
    </location>
</feature>
<dbReference type="Proteomes" id="UP000265750">
    <property type="component" value="Unassembled WGS sequence"/>
</dbReference>
<dbReference type="RefSeq" id="WP_119541288.1">
    <property type="nucleotide sequence ID" value="NZ_QYRN01000010.1"/>
</dbReference>
<evidence type="ECO:0000313" key="3">
    <source>
        <dbReference type="EMBL" id="RIX98453.1"/>
    </source>
</evidence>
<dbReference type="InterPro" id="IPR041920">
    <property type="entry name" value="ROS/MUCR_sf"/>
</dbReference>
<dbReference type="InterPro" id="IPR008807">
    <property type="entry name" value="ROS_MUCR"/>
</dbReference>
<evidence type="ECO:0000256" key="1">
    <source>
        <dbReference type="ARBA" id="ARBA00007031"/>
    </source>
</evidence>
<dbReference type="AlphaFoldDB" id="A0A3A1WIZ1"/>
<dbReference type="EMBL" id="QYRN01000010">
    <property type="protein sequence ID" value="RIX98453.1"/>
    <property type="molecule type" value="Genomic_DNA"/>
</dbReference>
<keyword evidence="4" id="KW-1185">Reference proteome</keyword>
<dbReference type="GO" id="GO:0003677">
    <property type="term" value="F:DNA binding"/>
    <property type="evidence" value="ECO:0007669"/>
    <property type="project" value="InterPro"/>
</dbReference>
<dbReference type="GO" id="GO:0006355">
    <property type="term" value="P:regulation of DNA-templated transcription"/>
    <property type="evidence" value="ECO:0007669"/>
    <property type="project" value="InterPro"/>
</dbReference>
<reference evidence="4" key="1">
    <citation type="submission" date="2018-09" db="EMBL/GenBank/DDBJ databases">
        <authorList>
            <person name="Tuo L."/>
        </authorList>
    </citation>
    <scope>NUCLEOTIDE SEQUENCE [LARGE SCALE GENOMIC DNA]</scope>
    <source>
        <strain evidence="4">M2BS4Y-1</strain>
    </source>
</reference>
<protein>
    <submittedName>
        <fullName evidence="3">MucR family transcriptional regulator</fullName>
    </submittedName>
</protein>
<comment type="similarity">
    <text evidence="1">Belongs to the ros/MucR family.</text>
</comment>
<accession>A0A3A1WIZ1</accession>
<name>A0A3A1WIZ1_9HYPH</name>
<dbReference type="GO" id="GO:0008270">
    <property type="term" value="F:zinc ion binding"/>
    <property type="evidence" value="ECO:0007669"/>
    <property type="project" value="InterPro"/>
</dbReference>
<sequence>MDSSKDVSRRHLTAQIVKAYVSKNHVTRDDLAPLIGVVYASLDFDAAKEPEAAPAAPLVPAVPVKKSVTPDYLICLEDGKQFKSLKRHLKTHYDLTPEAYRQKWGLAPDYPMVAANYAAKRSELAKSIGLGRKAAPEAEPEVALQADEPAPRAEAADEKPAKRRRAPKKAAAAE</sequence>
<dbReference type="OrthoDB" id="9809693at2"/>
<evidence type="ECO:0000313" key="4">
    <source>
        <dbReference type="Proteomes" id="UP000265750"/>
    </source>
</evidence>
<evidence type="ECO:0000256" key="2">
    <source>
        <dbReference type="SAM" id="MobiDB-lite"/>
    </source>
</evidence>
<proteinExistence type="inferred from homology"/>
<dbReference type="Pfam" id="PF05443">
    <property type="entry name" value="ROS_MUCR"/>
    <property type="match status" value="1"/>
</dbReference>
<organism evidence="3 4">
    <name type="scientific">Aureimonas flava</name>
    <dbReference type="NCBI Taxonomy" id="2320271"/>
    <lineage>
        <taxon>Bacteria</taxon>
        <taxon>Pseudomonadati</taxon>
        <taxon>Pseudomonadota</taxon>
        <taxon>Alphaproteobacteria</taxon>
        <taxon>Hyphomicrobiales</taxon>
        <taxon>Aurantimonadaceae</taxon>
        <taxon>Aureimonas</taxon>
    </lineage>
</organism>
<comment type="caution">
    <text evidence="3">The sequence shown here is derived from an EMBL/GenBank/DDBJ whole genome shotgun (WGS) entry which is preliminary data.</text>
</comment>
<gene>
    <name evidence="3" type="ORF">D3218_17085</name>
</gene>